<protein>
    <recommendedName>
        <fullName evidence="4">Integral membrane protein</fullName>
    </recommendedName>
</protein>
<organism evidence="2 3">
    <name type="scientific">Catenulispora acidiphila (strain DSM 44928 / JCM 14897 / NBRC 102108 / NRRL B-24433 / ID139908)</name>
    <dbReference type="NCBI Taxonomy" id="479433"/>
    <lineage>
        <taxon>Bacteria</taxon>
        <taxon>Bacillati</taxon>
        <taxon>Actinomycetota</taxon>
        <taxon>Actinomycetes</taxon>
        <taxon>Catenulisporales</taxon>
        <taxon>Catenulisporaceae</taxon>
        <taxon>Catenulispora</taxon>
    </lineage>
</organism>
<evidence type="ECO:0008006" key="4">
    <source>
        <dbReference type="Google" id="ProtNLM"/>
    </source>
</evidence>
<name>C7PYA7_CATAD</name>
<keyword evidence="1" id="KW-1133">Transmembrane helix</keyword>
<dbReference type="HOGENOM" id="CLU_106273_0_1_11"/>
<reference evidence="2 3" key="1">
    <citation type="journal article" date="2009" name="Stand. Genomic Sci.">
        <title>Complete genome sequence of Catenulispora acidiphila type strain (ID 139908).</title>
        <authorList>
            <person name="Copeland A."/>
            <person name="Lapidus A."/>
            <person name="Glavina Del Rio T."/>
            <person name="Nolan M."/>
            <person name="Lucas S."/>
            <person name="Chen F."/>
            <person name="Tice H."/>
            <person name="Cheng J.F."/>
            <person name="Bruce D."/>
            <person name="Goodwin L."/>
            <person name="Pitluck S."/>
            <person name="Mikhailova N."/>
            <person name="Pati A."/>
            <person name="Ivanova N."/>
            <person name="Mavromatis K."/>
            <person name="Chen A."/>
            <person name="Palaniappan K."/>
            <person name="Chain P."/>
            <person name="Land M."/>
            <person name="Hauser L."/>
            <person name="Chang Y.J."/>
            <person name="Jeffries C.D."/>
            <person name="Chertkov O."/>
            <person name="Brettin T."/>
            <person name="Detter J.C."/>
            <person name="Han C."/>
            <person name="Ali Z."/>
            <person name="Tindall B.J."/>
            <person name="Goker M."/>
            <person name="Bristow J."/>
            <person name="Eisen J.A."/>
            <person name="Markowitz V."/>
            <person name="Hugenholtz P."/>
            <person name="Kyrpides N.C."/>
            <person name="Klenk H.P."/>
        </authorList>
    </citation>
    <scope>NUCLEOTIDE SEQUENCE [LARGE SCALE GENOMIC DNA]</scope>
    <source>
        <strain evidence="3">DSM 44928 / JCM 14897 / NBRC 102108 / NRRL B-24433 / ID139908</strain>
    </source>
</reference>
<dbReference type="AlphaFoldDB" id="C7PYA7"/>
<keyword evidence="1" id="KW-0812">Transmembrane</keyword>
<sequence length="140" mass="14850">MTAERITPSVHTSTAELVNDATAQMSRLVHDELALAKLEMQIKAKRLGTAGALLASALLLARIGLVLAWTLVVVALANVWPLWLAVAVPMAGAFLVAGVLALVGKKRLAKGVPPVPTEAAESVREDLRRAQDAFHEGRQS</sequence>
<proteinExistence type="predicted"/>
<evidence type="ECO:0000313" key="3">
    <source>
        <dbReference type="Proteomes" id="UP000000851"/>
    </source>
</evidence>
<dbReference type="KEGG" id="cai:Caci_6549"/>
<dbReference type="InterPro" id="IPR009937">
    <property type="entry name" value="Phage_holin_3_6"/>
</dbReference>
<gene>
    <name evidence="2" type="ordered locus">Caci_6549</name>
</gene>
<dbReference type="OrthoDB" id="4870234at2"/>
<accession>C7PYA7</accession>
<feature type="transmembrane region" description="Helical" evidence="1">
    <location>
        <begin position="47"/>
        <end position="76"/>
    </location>
</feature>
<dbReference type="Pfam" id="PF07332">
    <property type="entry name" value="Phage_holin_3_6"/>
    <property type="match status" value="1"/>
</dbReference>
<keyword evidence="3" id="KW-1185">Reference proteome</keyword>
<dbReference type="EMBL" id="CP001700">
    <property type="protein sequence ID" value="ACU75397.1"/>
    <property type="molecule type" value="Genomic_DNA"/>
</dbReference>
<evidence type="ECO:0000256" key="1">
    <source>
        <dbReference type="SAM" id="Phobius"/>
    </source>
</evidence>
<dbReference type="Proteomes" id="UP000000851">
    <property type="component" value="Chromosome"/>
</dbReference>
<evidence type="ECO:0000313" key="2">
    <source>
        <dbReference type="EMBL" id="ACU75397.1"/>
    </source>
</evidence>
<dbReference type="RefSeq" id="WP_015795126.1">
    <property type="nucleotide sequence ID" value="NC_013131.1"/>
</dbReference>
<dbReference type="InParanoid" id="C7PYA7"/>
<dbReference type="STRING" id="479433.Caci_6549"/>
<feature type="transmembrane region" description="Helical" evidence="1">
    <location>
        <begin position="82"/>
        <end position="103"/>
    </location>
</feature>
<keyword evidence="1" id="KW-0472">Membrane</keyword>